<evidence type="ECO:0000256" key="4">
    <source>
        <dbReference type="ARBA" id="ARBA00022741"/>
    </source>
</evidence>
<dbReference type="Gene3D" id="3.30.70.1230">
    <property type="entry name" value="Nucleotide cyclase"/>
    <property type="match status" value="1"/>
</dbReference>
<dbReference type="PANTHER" id="PTHR45655:SF5">
    <property type="entry name" value="SOLUBLE GUANYLATE CYCLASE 89DA-RELATED"/>
    <property type="match status" value="1"/>
</dbReference>
<dbReference type="CDD" id="cd07302">
    <property type="entry name" value="CHD"/>
    <property type="match status" value="1"/>
</dbReference>
<dbReference type="Pfam" id="PF07701">
    <property type="entry name" value="HNOBA"/>
    <property type="match status" value="1"/>
</dbReference>
<evidence type="ECO:0000313" key="10">
    <source>
        <dbReference type="Proteomes" id="UP000515163"/>
    </source>
</evidence>
<keyword evidence="7" id="KW-0141">cGMP biosynthesis</keyword>
<evidence type="ECO:0000256" key="6">
    <source>
        <dbReference type="ARBA" id="ARBA00023239"/>
    </source>
</evidence>
<dbReference type="Pfam" id="PF00211">
    <property type="entry name" value="Guanylate_cyc"/>
    <property type="match status" value="1"/>
</dbReference>
<dbReference type="GO" id="GO:0005525">
    <property type="term" value="F:GTP binding"/>
    <property type="evidence" value="ECO:0007669"/>
    <property type="project" value="UniProtKB-KW"/>
</dbReference>
<evidence type="ECO:0000256" key="7">
    <source>
        <dbReference type="ARBA" id="ARBA00023293"/>
    </source>
</evidence>
<dbReference type="Gene3D" id="6.10.250.780">
    <property type="match status" value="1"/>
</dbReference>
<dbReference type="Gene3D" id="3.30.450.260">
    <property type="entry name" value="Haem NO binding associated domain"/>
    <property type="match status" value="1"/>
</dbReference>
<sequence>MYGLLLESINFQVTEKYGKEVWQQILEAADLNNYVFVTHKLYAEDLLFKLADGVIKVIGEEEDMLLDDVMRFFGVCFVKFFNHYGYDPIIRVSGRHLRDFLIGIDNLHEHMRFGYPKMQSPTFYCDEESSSGLNLHYLSRRKGFMFYVIGQIEEIARKFYNTYDINIKVLSDEREGSQCHIVYRLGFANVGYKPPSPDLLCVTPKKGITVDVFFTIFPFSFVISTDMTISMAGNGLISTLGRKVLGKNVREVFTLRRPKTEFTWNSLLTRKVVFELLSKIPVIRRQKRGKENMFQKTSSLNTLKTFPRSTSIGGIGESSQSQSVTKISGSSSAPTQSTPVQAEPPPTLHLRGQMKYLKDWDKTIYISSPLIGSLDAMLATGLYMNDFSMHDTSQEMVLSGIKPLPQLEYARDQQFEQGRELEQCMEKLNKERQKSEELLYRMIPKQIAERLKQGESPINTCEYFDSVTVLFSYMDGFAAICTRVSAMQAVTLINNLFTRFDRLSETHNVYKFETLGDALYMAVSGAPVRTARHAEPMASMALDMLNAVQKVKDPITKKAMTVTIGIHSGPVVAGLVGEMTLQYCLFGDTVNIASRLRTTALPMRIHISEHCRECLEGSPFEVEFRGVVELKGKGKMKTYWLIGQQSNAIE</sequence>
<dbReference type="GO" id="GO:0004383">
    <property type="term" value="F:guanylate cyclase activity"/>
    <property type="evidence" value="ECO:0007669"/>
    <property type="project" value="UniProtKB-EC"/>
</dbReference>
<evidence type="ECO:0000259" key="9">
    <source>
        <dbReference type="PROSITE" id="PS50125"/>
    </source>
</evidence>
<keyword evidence="3" id="KW-0963">Cytoplasm</keyword>
<organism evidence="10 12">
    <name type="scientific">Actinia tenebrosa</name>
    <name type="common">Australian red waratah sea anemone</name>
    <dbReference type="NCBI Taxonomy" id="6105"/>
    <lineage>
        <taxon>Eukaryota</taxon>
        <taxon>Metazoa</taxon>
        <taxon>Cnidaria</taxon>
        <taxon>Anthozoa</taxon>
        <taxon>Hexacorallia</taxon>
        <taxon>Actiniaria</taxon>
        <taxon>Actiniidae</taxon>
        <taxon>Actinia</taxon>
    </lineage>
</organism>
<comment type="subcellular location">
    <subcellularLocation>
        <location evidence="1">Cytoplasm</location>
    </subcellularLocation>
</comment>
<accession>A0A6P8HHB4</accession>
<keyword evidence="6" id="KW-0456">Lyase</keyword>
<keyword evidence="10" id="KW-1185">Reference proteome</keyword>
<keyword evidence="5" id="KW-0342">GTP-binding</keyword>
<dbReference type="InterPro" id="IPR038158">
    <property type="entry name" value="H-NOX_domain_sf"/>
</dbReference>
<dbReference type="InterPro" id="IPR042463">
    <property type="entry name" value="HNOB_dom_associated_sf"/>
</dbReference>
<proteinExistence type="predicted"/>
<dbReference type="InterPro" id="IPR011644">
    <property type="entry name" value="Heme_NO-bd"/>
</dbReference>
<dbReference type="SUPFAM" id="SSF55073">
    <property type="entry name" value="Nucleotide cyclase"/>
    <property type="match status" value="1"/>
</dbReference>
<dbReference type="GO" id="GO:0020037">
    <property type="term" value="F:heme binding"/>
    <property type="evidence" value="ECO:0007669"/>
    <property type="project" value="InterPro"/>
</dbReference>
<evidence type="ECO:0000256" key="8">
    <source>
        <dbReference type="SAM" id="MobiDB-lite"/>
    </source>
</evidence>
<dbReference type="Pfam" id="PF07700">
    <property type="entry name" value="HNOB"/>
    <property type="match status" value="1"/>
</dbReference>
<dbReference type="EC" id="4.6.1.2" evidence="2"/>
<gene>
    <name evidence="11 12" type="primary">LOC116289221</name>
</gene>
<evidence type="ECO:0000256" key="5">
    <source>
        <dbReference type="ARBA" id="ARBA00023134"/>
    </source>
</evidence>
<evidence type="ECO:0000256" key="3">
    <source>
        <dbReference type="ARBA" id="ARBA00022490"/>
    </source>
</evidence>
<dbReference type="InterPro" id="IPR029787">
    <property type="entry name" value="Nucleotide_cyclase"/>
</dbReference>
<dbReference type="OrthoDB" id="1890790at2759"/>
<dbReference type="GO" id="GO:0008074">
    <property type="term" value="C:guanylate cyclase complex, soluble"/>
    <property type="evidence" value="ECO:0007669"/>
    <property type="project" value="TreeGrafter"/>
</dbReference>
<dbReference type="PROSITE" id="PS50125">
    <property type="entry name" value="GUANYLATE_CYCLASE_2"/>
    <property type="match status" value="1"/>
</dbReference>
<evidence type="ECO:0000256" key="1">
    <source>
        <dbReference type="ARBA" id="ARBA00004496"/>
    </source>
</evidence>
<feature type="compositionally biased region" description="Low complexity" evidence="8">
    <location>
        <begin position="309"/>
        <end position="323"/>
    </location>
</feature>
<dbReference type="Gene3D" id="3.90.1520.10">
    <property type="entry name" value="H-NOX domain"/>
    <property type="match status" value="1"/>
</dbReference>
<dbReference type="FunFam" id="3.30.70.1230:FF:000030">
    <property type="entry name" value="Si:ch211-215j19.12"/>
    <property type="match status" value="1"/>
</dbReference>
<dbReference type="InterPro" id="IPR001054">
    <property type="entry name" value="A/G_cyclase"/>
</dbReference>
<name>A0A6P8HHB4_ACTTE</name>
<dbReference type="KEGG" id="aten:116289221"/>
<protein>
    <recommendedName>
        <fullName evidence="2">guanylate cyclase</fullName>
        <ecNumber evidence="2">4.6.1.2</ecNumber>
    </recommendedName>
</protein>
<dbReference type="InterPro" id="IPR024096">
    <property type="entry name" value="NO_sig/Golgi_transp_ligand-bd"/>
</dbReference>
<keyword evidence="4" id="KW-0547">Nucleotide-binding</keyword>
<evidence type="ECO:0000313" key="11">
    <source>
        <dbReference type="RefSeq" id="XP_031551964.1"/>
    </source>
</evidence>
<dbReference type="RefSeq" id="XP_031551964.1">
    <property type="nucleotide sequence ID" value="XM_031696104.1"/>
</dbReference>
<dbReference type="Proteomes" id="UP000515163">
    <property type="component" value="Unplaced"/>
</dbReference>
<dbReference type="SUPFAM" id="SSF111126">
    <property type="entry name" value="Ligand-binding domain in the NO signalling and Golgi transport"/>
    <property type="match status" value="1"/>
</dbReference>
<dbReference type="GO" id="GO:0019934">
    <property type="term" value="P:cGMP-mediated signaling"/>
    <property type="evidence" value="ECO:0007669"/>
    <property type="project" value="TreeGrafter"/>
</dbReference>
<feature type="compositionally biased region" description="Polar residues" evidence="8">
    <location>
        <begin position="324"/>
        <end position="340"/>
    </location>
</feature>
<dbReference type="SMART" id="SM00044">
    <property type="entry name" value="CYCc"/>
    <property type="match status" value="1"/>
</dbReference>
<evidence type="ECO:0000313" key="12">
    <source>
        <dbReference type="RefSeq" id="XP_031551965.1"/>
    </source>
</evidence>
<evidence type="ECO:0000256" key="2">
    <source>
        <dbReference type="ARBA" id="ARBA00012202"/>
    </source>
</evidence>
<dbReference type="RefSeq" id="XP_031551965.1">
    <property type="nucleotide sequence ID" value="XM_031696105.1"/>
</dbReference>
<feature type="domain" description="Guanylate cyclase" evidence="9">
    <location>
        <begin position="468"/>
        <end position="597"/>
    </location>
</feature>
<reference evidence="11 12" key="1">
    <citation type="submission" date="2025-04" db="UniProtKB">
        <authorList>
            <consortium name="RefSeq"/>
        </authorList>
    </citation>
    <scope>IDENTIFICATION</scope>
    <source>
        <tissue evidence="11 12">Tentacle</tissue>
    </source>
</reference>
<dbReference type="GO" id="GO:0070482">
    <property type="term" value="P:response to oxygen levels"/>
    <property type="evidence" value="ECO:0007669"/>
    <property type="project" value="TreeGrafter"/>
</dbReference>
<dbReference type="AlphaFoldDB" id="A0A6P8HHB4"/>
<dbReference type="PANTHER" id="PTHR45655">
    <property type="entry name" value="GUANYLATE CYCLASE SOLUBLE SUBUNIT BETA-2"/>
    <property type="match status" value="1"/>
</dbReference>
<dbReference type="InterPro" id="IPR011645">
    <property type="entry name" value="HNOB_dom_associated"/>
</dbReference>
<feature type="region of interest" description="Disordered" evidence="8">
    <location>
        <begin position="305"/>
        <end position="348"/>
    </location>
</feature>
<dbReference type="GeneID" id="116289221"/>